<dbReference type="PANTHER" id="PTHR43214:SF24">
    <property type="entry name" value="TRANSCRIPTIONAL REGULATORY PROTEIN NARL-RELATED"/>
    <property type="match status" value="1"/>
</dbReference>
<feature type="domain" description="Response regulatory" evidence="6">
    <location>
        <begin position="1"/>
        <end position="107"/>
    </location>
</feature>
<name>A0ABQ6JIU0_9ACTN</name>
<dbReference type="Pfam" id="PF00072">
    <property type="entry name" value="Response_reg"/>
    <property type="match status" value="1"/>
</dbReference>
<evidence type="ECO:0000256" key="4">
    <source>
        <dbReference type="PROSITE-ProRule" id="PRU00169"/>
    </source>
</evidence>
<reference evidence="8" key="1">
    <citation type="journal article" date="2019" name="Int. J. Syst. Evol. Microbiol.">
        <title>The Global Catalogue of Microorganisms (GCM) 10K type strain sequencing project: providing services to taxonomists for standard genome sequencing and annotation.</title>
        <authorList>
            <consortium name="The Broad Institute Genomics Platform"/>
            <consortium name="The Broad Institute Genome Sequencing Center for Infectious Disease"/>
            <person name="Wu L."/>
            <person name="Ma J."/>
        </authorList>
    </citation>
    <scope>NUCLEOTIDE SEQUENCE [LARGE SCALE GENOMIC DNA]</scope>
    <source>
        <strain evidence="8">NBRC 108730</strain>
    </source>
</reference>
<feature type="compositionally biased region" description="Low complexity" evidence="5">
    <location>
        <begin position="110"/>
        <end position="120"/>
    </location>
</feature>
<dbReference type="InterPro" id="IPR001789">
    <property type="entry name" value="Sig_transdc_resp-reg_receiver"/>
</dbReference>
<dbReference type="PROSITE" id="PS50110">
    <property type="entry name" value="RESPONSE_REGULATORY"/>
    <property type="match status" value="1"/>
</dbReference>
<keyword evidence="8" id="KW-1185">Reference proteome</keyword>
<proteinExistence type="predicted"/>
<evidence type="ECO:0000313" key="8">
    <source>
        <dbReference type="Proteomes" id="UP001157017"/>
    </source>
</evidence>
<keyword evidence="1" id="KW-0805">Transcription regulation</keyword>
<feature type="modified residue" description="4-aspartylphosphate" evidence="4">
    <location>
        <position position="42"/>
    </location>
</feature>
<dbReference type="PANTHER" id="PTHR43214">
    <property type="entry name" value="TWO-COMPONENT RESPONSE REGULATOR"/>
    <property type="match status" value="1"/>
</dbReference>
<gene>
    <name evidence="7" type="ORF">GCM10025868_29170</name>
</gene>
<comment type="caution">
    <text evidence="7">The sequence shown here is derived from an EMBL/GenBank/DDBJ whole genome shotgun (WGS) entry which is preliminary data.</text>
</comment>
<dbReference type="InterPro" id="IPR039420">
    <property type="entry name" value="WalR-like"/>
</dbReference>
<accession>A0ABQ6JIU0</accession>
<keyword evidence="2" id="KW-0238">DNA-binding</keyword>
<evidence type="ECO:0000256" key="3">
    <source>
        <dbReference type="ARBA" id="ARBA00023163"/>
    </source>
</evidence>
<dbReference type="CDD" id="cd17535">
    <property type="entry name" value="REC_NarL-like"/>
    <property type="match status" value="1"/>
</dbReference>
<protein>
    <recommendedName>
        <fullName evidence="6">Response regulatory domain-containing protein</fullName>
    </recommendedName>
</protein>
<dbReference type="SUPFAM" id="SSF52172">
    <property type="entry name" value="CheY-like"/>
    <property type="match status" value="1"/>
</dbReference>
<evidence type="ECO:0000256" key="2">
    <source>
        <dbReference type="ARBA" id="ARBA00023125"/>
    </source>
</evidence>
<dbReference type="Proteomes" id="UP001157017">
    <property type="component" value="Unassembled WGS sequence"/>
</dbReference>
<feature type="region of interest" description="Disordered" evidence="5">
    <location>
        <begin position="98"/>
        <end position="133"/>
    </location>
</feature>
<evidence type="ECO:0000313" key="7">
    <source>
        <dbReference type="EMBL" id="GMA87667.1"/>
    </source>
</evidence>
<dbReference type="EMBL" id="BSUZ01000001">
    <property type="protein sequence ID" value="GMA87667.1"/>
    <property type="molecule type" value="Genomic_DNA"/>
</dbReference>
<evidence type="ECO:0000259" key="6">
    <source>
        <dbReference type="PROSITE" id="PS50110"/>
    </source>
</evidence>
<dbReference type="Gene3D" id="3.40.50.2300">
    <property type="match status" value="1"/>
</dbReference>
<evidence type="ECO:0000256" key="1">
    <source>
        <dbReference type="ARBA" id="ARBA00023015"/>
    </source>
</evidence>
<dbReference type="SMART" id="SM00448">
    <property type="entry name" value="REC"/>
    <property type="match status" value="1"/>
</dbReference>
<dbReference type="InterPro" id="IPR011006">
    <property type="entry name" value="CheY-like_superfamily"/>
</dbReference>
<sequence length="133" mass="13775">MRAGLAALLDSTDDLTVVGQAADGEQAVEQAAALRPDVVLMDLSMPVVDGVEATRRLVAARPGVRVVVLTSFSDHDKVTEALRAGAIGYLLKDCEPAEPAGRGAVGGEGARAARPAGRPRAAARRRAPPDRRA</sequence>
<keyword evidence="3" id="KW-0804">Transcription</keyword>
<evidence type="ECO:0000256" key="5">
    <source>
        <dbReference type="SAM" id="MobiDB-lite"/>
    </source>
</evidence>
<dbReference type="InterPro" id="IPR058245">
    <property type="entry name" value="NreC/VraR/RcsB-like_REC"/>
</dbReference>
<organism evidence="7 8">
    <name type="scientific">Angustibacter aerolatus</name>
    <dbReference type="NCBI Taxonomy" id="1162965"/>
    <lineage>
        <taxon>Bacteria</taxon>
        <taxon>Bacillati</taxon>
        <taxon>Actinomycetota</taxon>
        <taxon>Actinomycetes</taxon>
        <taxon>Kineosporiales</taxon>
        <taxon>Kineosporiaceae</taxon>
    </lineage>
</organism>
<keyword evidence="4" id="KW-0597">Phosphoprotein</keyword>